<keyword evidence="3" id="KW-1185">Reference proteome</keyword>
<feature type="domain" description="CYTH" evidence="1">
    <location>
        <begin position="7"/>
        <end position="199"/>
    </location>
</feature>
<dbReference type="EMBL" id="CP031092">
    <property type="protein sequence ID" value="AXF55667.1"/>
    <property type="molecule type" value="Genomic_DNA"/>
</dbReference>
<dbReference type="Gene3D" id="2.40.320.10">
    <property type="entry name" value="Hypothetical Protein Pfu-838710-001"/>
    <property type="match status" value="1"/>
</dbReference>
<dbReference type="OrthoDB" id="384378at2"/>
<accession>A0A345BXI6</accession>
<evidence type="ECO:0000313" key="2">
    <source>
        <dbReference type="EMBL" id="AXF55667.1"/>
    </source>
</evidence>
<dbReference type="InterPro" id="IPR023577">
    <property type="entry name" value="CYTH_domain"/>
</dbReference>
<dbReference type="CDD" id="cd07762">
    <property type="entry name" value="CYTH-like_Pase_1"/>
    <property type="match status" value="1"/>
</dbReference>
<dbReference type="SMART" id="SM01118">
    <property type="entry name" value="CYTH"/>
    <property type="match status" value="1"/>
</dbReference>
<dbReference type="PIRSF" id="PIRSF012526">
    <property type="entry name" value="CYTH_UCP012526"/>
    <property type="match status" value="1"/>
</dbReference>
<dbReference type="PROSITE" id="PS51707">
    <property type="entry name" value="CYTH"/>
    <property type="match status" value="1"/>
</dbReference>
<evidence type="ECO:0000259" key="1">
    <source>
        <dbReference type="PROSITE" id="PS51707"/>
    </source>
</evidence>
<sequence length="201" mass="23218">MNRSFDELEIEGKRLLNAQEFMKIQRYFQLTEDDFIIQHNHYFDTSEFQLKEQSAALRIRDKSGAYVLTLKARNEDGVMEKHQPLASHEWSEGAPLTQLTNGGPVQTYLEKEWGIPFHELHALGRLTTRRAELSYEKGLLALDESYYFDDVDYELEYEGNSQGHVQKALTQIASRVGLDPHGTEPQPKIQRFLSAAEGRTR</sequence>
<proteinExistence type="predicted"/>
<reference evidence="2 3" key="1">
    <citation type="journal article" date="2018" name="J. Microbiol.">
        <title>Salicibibacter kimchii gen. nov., sp. nov., a moderately halophilic and alkalitolerant bacterium in the family Bacillaceae, isolated from kimchi.</title>
        <authorList>
            <person name="Jang J.Y."/>
            <person name="Oh Y.J."/>
            <person name="Lim S.K."/>
            <person name="Park H.K."/>
            <person name="Lee C."/>
            <person name="Kim J.Y."/>
            <person name="Lee M.A."/>
            <person name="Choi H.J."/>
        </authorList>
    </citation>
    <scope>NUCLEOTIDE SEQUENCE [LARGE SCALE GENOMIC DNA]</scope>
    <source>
        <strain evidence="2 3">NKC1-1</strain>
    </source>
</reference>
<protein>
    <submittedName>
        <fullName evidence="2">CYTH domain-containing protein</fullName>
    </submittedName>
</protein>
<gene>
    <name evidence="2" type="ORF">DT065_06280</name>
</gene>
<organism evidence="2 3">
    <name type="scientific">Salicibibacter kimchii</name>
    <dbReference type="NCBI Taxonomy" id="2099786"/>
    <lineage>
        <taxon>Bacteria</taxon>
        <taxon>Bacillati</taxon>
        <taxon>Bacillota</taxon>
        <taxon>Bacilli</taxon>
        <taxon>Bacillales</taxon>
        <taxon>Bacillaceae</taxon>
        <taxon>Salicibibacter</taxon>
    </lineage>
</organism>
<dbReference type="Proteomes" id="UP000252100">
    <property type="component" value="Chromosome"/>
</dbReference>
<dbReference type="InterPro" id="IPR009195">
    <property type="entry name" value="Uncharacterised_YjbK"/>
</dbReference>
<dbReference type="KEGG" id="rue:DT065_06280"/>
<evidence type="ECO:0000313" key="3">
    <source>
        <dbReference type="Proteomes" id="UP000252100"/>
    </source>
</evidence>
<dbReference type="RefSeq" id="WP_114371752.1">
    <property type="nucleotide sequence ID" value="NZ_CP031092.1"/>
</dbReference>
<dbReference type="AlphaFoldDB" id="A0A345BXI6"/>
<name>A0A345BXI6_9BACI</name>
<dbReference type="Pfam" id="PF01928">
    <property type="entry name" value="CYTH"/>
    <property type="match status" value="1"/>
</dbReference>
<dbReference type="InterPro" id="IPR033469">
    <property type="entry name" value="CYTH-like_dom_sf"/>
</dbReference>
<dbReference type="SUPFAM" id="SSF55154">
    <property type="entry name" value="CYTH-like phosphatases"/>
    <property type="match status" value="1"/>
</dbReference>